<evidence type="ECO:0000256" key="2">
    <source>
        <dbReference type="ARBA" id="ARBA00023002"/>
    </source>
</evidence>
<sequence length="329" mass="35225">MRLSLLGLGAFTATSSHVAAFSAARKLQSLRRQTTRRTAPLHKKFTALTMSSNPSALYTPQDIKGWTALVTGASSGFGKALCKATAWRFAELGCKLIIVARRGDRLEALASELKAKYGTEVFCLVLDMMDIEKVERMDQLLPEQFRNVDILVNNAGLALGKNSVEENVTSDIVRMMTTNVTALIIATTLFTKGMKQRGRGHVINVGSIAGHYAYGGGSGYCASKSAVTAFTSAARHDLVGTPIRVTCISPGFAETEFSLVRFEASDNAAAKAKSVYDNLVPMVADDIADQIIYAATRPAHVQIQDIIAWPTNQAGPTNIARVGPSLGAP</sequence>
<feature type="chain" id="PRO_5035173844" description="NAD(P)-binding protein" evidence="4">
    <location>
        <begin position="21"/>
        <end position="329"/>
    </location>
</feature>
<organism evidence="5 6">
    <name type="scientific">Pelagomonas calceolata</name>
    <dbReference type="NCBI Taxonomy" id="35677"/>
    <lineage>
        <taxon>Eukaryota</taxon>
        <taxon>Sar</taxon>
        <taxon>Stramenopiles</taxon>
        <taxon>Ochrophyta</taxon>
        <taxon>Pelagophyceae</taxon>
        <taxon>Pelagomonadales</taxon>
        <taxon>Pelagomonadaceae</taxon>
        <taxon>Pelagomonas</taxon>
    </lineage>
</organism>
<dbReference type="InterPro" id="IPR020904">
    <property type="entry name" value="Sc_DH/Rdtase_CS"/>
</dbReference>
<dbReference type="PRINTS" id="PR00080">
    <property type="entry name" value="SDRFAMILY"/>
</dbReference>
<proteinExistence type="inferred from homology"/>
<dbReference type="Gene3D" id="3.40.50.720">
    <property type="entry name" value="NAD(P)-binding Rossmann-like Domain"/>
    <property type="match status" value="1"/>
</dbReference>
<evidence type="ECO:0008006" key="7">
    <source>
        <dbReference type="Google" id="ProtNLM"/>
    </source>
</evidence>
<keyword evidence="4" id="KW-0732">Signal</keyword>
<dbReference type="InterPro" id="IPR002347">
    <property type="entry name" value="SDR_fam"/>
</dbReference>
<dbReference type="AlphaFoldDB" id="A0A8J2SMZ9"/>
<dbReference type="FunFam" id="3.40.50.720:FF:000047">
    <property type="entry name" value="NADP-dependent L-serine/L-allo-threonine dehydrogenase"/>
    <property type="match status" value="1"/>
</dbReference>
<feature type="signal peptide" evidence="4">
    <location>
        <begin position="1"/>
        <end position="20"/>
    </location>
</feature>
<dbReference type="InterPro" id="IPR036291">
    <property type="entry name" value="NAD(P)-bd_dom_sf"/>
</dbReference>
<evidence type="ECO:0000256" key="1">
    <source>
        <dbReference type="ARBA" id="ARBA00006484"/>
    </source>
</evidence>
<dbReference type="GO" id="GO:0016616">
    <property type="term" value="F:oxidoreductase activity, acting on the CH-OH group of donors, NAD or NADP as acceptor"/>
    <property type="evidence" value="ECO:0007669"/>
    <property type="project" value="UniProtKB-ARBA"/>
</dbReference>
<protein>
    <recommendedName>
        <fullName evidence="7">NAD(P)-binding protein</fullName>
    </recommendedName>
</protein>
<gene>
    <name evidence="5" type="ORF">PECAL_4P14180</name>
</gene>
<dbReference type="OrthoDB" id="1933717at2759"/>
<dbReference type="SUPFAM" id="SSF51735">
    <property type="entry name" value="NAD(P)-binding Rossmann-fold domains"/>
    <property type="match status" value="1"/>
</dbReference>
<evidence type="ECO:0000256" key="4">
    <source>
        <dbReference type="SAM" id="SignalP"/>
    </source>
</evidence>
<dbReference type="PANTHER" id="PTHR42901">
    <property type="entry name" value="ALCOHOL DEHYDROGENASE"/>
    <property type="match status" value="1"/>
</dbReference>
<dbReference type="PRINTS" id="PR00081">
    <property type="entry name" value="GDHRDH"/>
</dbReference>
<evidence type="ECO:0000313" key="6">
    <source>
        <dbReference type="Proteomes" id="UP000789595"/>
    </source>
</evidence>
<dbReference type="EMBL" id="CAKKNE010000004">
    <property type="protein sequence ID" value="CAH0374150.1"/>
    <property type="molecule type" value="Genomic_DNA"/>
</dbReference>
<name>A0A8J2SMZ9_9STRA</name>
<comment type="similarity">
    <text evidence="1 3">Belongs to the short-chain dehydrogenases/reductases (SDR) family.</text>
</comment>
<keyword evidence="2" id="KW-0560">Oxidoreductase</keyword>
<dbReference type="Pfam" id="PF00106">
    <property type="entry name" value="adh_short"/>
    <property type="match status" value="1"/>
</dbReference>
<reference evidence="5" key="1">
    <citation type="submission" date="2021-11" db="EMBL/GenBank/DDBJ databases">
        <authorList>
            <consortium name="Genoscope - CEA"/>
            <person name="William W."/>
        </authorList>
    </citation>
    <scope>NUCLEOTIDE SEQUENCE</scope>
</reference>
<evidence type="ECO:0000313" key="5">
    <source>
        <dbReference type="EMBL" id="CAH0374150.1"/>
    </source>
</evidence>
<dbReference type="Proteomes" id="UP000789595">
    <property type="component" value="Unassembled WGS sequence"/>
</dbReference>
<accession>A0A8J2SMZ9</accession>
<comment type="caution">
    <text evidence="5">The sequence shown here is derived from an EMBL/GenBank/DDBJ whole genome shotgun (WGS) entry which is preliminary data.</text>
</comment>
<evidence type="ECO:0000256" key="3">
    <source>
        <dbReference type="RuleBase" id="RU000363"/>
    </source>
</evidence>
<dbReference type="PANTHER" id="PTHR42901:SF1">
    <property type="entry name" value="ALCOHOL DEHYDROGENASE"/>
    <property type="match status" value="1"/>
</dbReference>
<keyword evidence="6" id="KW-1185">Reference proteome</keyword>
<dbReference type="PROSITE" id="PS00061">
    <property type="entry name" value="ADH_SHORT"/>
    <property type="match status" value="1"/>
</dbReference>